<evidence type="ECO:0000313" key="18">
    <source>
        <dbReference type="EMBL" id="MBC5852675.1"/>
    </source>
</evidence>
<comment type="catalytic activity">
    <reaction evidence="1">
        <text>ATP + protein L-histidine = ADP + protein N-phospho-L-histidine.</text>
        <dbReference type="EC" id="2.7.13.3"/>
    </reaction>
</comment>
<evidence type="ECO:0000259" key="16">
    <source>
        <dbReference type="PROSITE" id="PS50109"/>
    </source>
</evidence>
<keyword evidence="19" id="KW-1185">Reference proteome</keyword>
<dbReference type="SUPFAM" id="SSF55890">
    <property type="entry name" value="Sporulation response regulatory protein Spo0B"/>
    <property type="match status" value="1"/>
</dbReference>
<comment type="caution">
    <text evidence="18">The sequence shown here is derived from an EMBL/GenBank/DDBJ whole genome shotgun (WGS) entry which is preliminary data.</text>
</comment>
<dbReference type="GO" id="GO:0005886">
    <property type="term" value="C:plasma membrane"/>
    <property type="evidence" value="ECO:0007669"/>
    <property type="project" value="UniProtKB-SubCell"/>
</dbReference>
<dbReference type="SUPFAM" id="SSF103190">
    <property type="entry name" value="Sensory domain-like"/>
    <property type="match status" value="1"/>
</dbReference>
<evidence type="ECO:0000256" key="8">
    <source>
        <dbReference type="ARBA" id="ARBA00022692"/>
    </source>
</evidence>
<dbReference type="Proteomes" id="UP000615796">
    <property type="component" value="Unassembled WGS sequence"/>
</dbReference>
<evidence type="ECO:0000256" key="5">
    <source>
        <dbReference type="ARBA" id="ARBA00022475"/>
    </source>
</evidence>
<keyword evidence="8 15" id="KW-0812">Transmembrane</keyword>
<evidence type="ECO:0000256" key="1">
    <source>
        <dbReference type="ARBA" id="ARBA00000085"/>
    </source>
</evidence>
<evidence type="ECO:0000256" key="13">
    <source>
        <dbReference type="ARBA" id="ARBA00023012"/>
    </source>
</evidence>
<dbReference type="EC" id="2.7.13.3" evidence="4"/>
<dbReference type="Gene3D" id="3.30.450.20">
    <property type="entry name" value="PAS domain"/>
    <property type="match status" value="2"/>
</dbReference>
<evidence type="ECO:0000256" key="9">
    <source>
        <dbReference type="ARBA" id="ARBA00022741"/>
    </source>
</evidence>
<dbReference type="PRINTS" id="PR00344">
    <property type="entry name" value="BCTRLSENSOR"/>
</dbReference>
<feature type="domain" description="PAS" evidence="17">
    <location>
        <begin position="231"/>
        <end position="275"/>
    </location>
</feature>
<reference evidence="18" key="1">
    <citation type="submission" date="2020-08" db="EMBL/GenBank/DDBJ databases">
        <title>Genome Sequencing and Pan-Genome Analysis of Migratory bird Vibrio Strains, Inner Mongolia.</title>
        <authorList>
            <person name="Zheng L."/>
        </authorList>
    </citation>
    <scope>NUCLEOTIDE SEQUENCE</scope>
    <source>
        <strain evidence="18">M13F</strain>
    </source>
</reference>
<dbReference type="PANTHER" id="PTHR43547">
    <property type="entry name" value="TWO-COMPONENT HISTIDINE KINASE"/>
    <property type="match status" value="1"/>
</dbReference>
<dbReference type="EMBL" id="JACRUP010000017">
    <property type="protein sequence ID" value="MBC5852675.1"/>
    <property type="molecule type" value="Genomic_DNA"/>
</dbReference>
<keyword evidence="6" id="KW-0597">Phosphoprotein</keyword>
<keyword evidence="12 15" id="KW-1133">Transmembrane helix</keyword>
<keyword evidence="13" id="KW-0902">Two-component regulatory system</keyword>
<dbReference type="InterPro" id="IPR035965">
    <property type="entry name" value="PAS-like_dom_sf"/>
</dbReference>
<dbReference type="PROSITE" id="PS50109">
    <property type="entry name" value="HIS_KIN"/>
    <property type="match status" value="1"/>
</dbReference>
<keyword evidence="14 15" id="KW-0472">Membrane</keyword>
<dbReference type="InterPro" id="IPR036890">
    <property type="entry name" value="HATPase_C_sf"/>
</dbReference>
<dbReference type="SUPFAM" id="SSF55785">
    <property type="entry name" value="PYP-like sensor domain (PAS domain)"/>
    <property type="match status" value="1"/>
</dbReference>
<dbReference type="SMART" id="SM00387">
    <property type="entry name" value="HATPase_c"/>
    <property type="match status" value="1"/>
</dbReference>
<organism evidence="18 19">
    <name type="scientific">Vibrio metschnikovii</name>
    <dbReference type="NCBI Taxonomy" id="28172"/>
    <lineage>
        <taxon>Bacteria</taxon>
        <taxon>Pseudomonadati</taxon>
        <taxon>Pseudomonadota</taxon>
        <taxon>Gammaproteobacteria</taxon>
        <taxon>Vibrionales</taxon>
        <taxon>Vibrionaceae</taxon>
        <taxon>Vibrio</taxon>
    </lineage>
</organism>
<dbReference type="RefSeq" id="WP_187026960.1">
    <property type="nucleotide sequence ID" value="NZ_JACRUP010000017.1"/>
</dbReference>
<feature type="transmembrane region" description="Helical" evidence="15">
    <location>
        <begin position="190"/>
        <end position="213"/>
    </location>
</feature>
<keyword evidence="5" id="KW-1003">Cell membrane</keyword>
<proteinExistence type="predicted"/>
<dbReference type="InterPro" id="IPR029151">
    <property type="entry name" value="Sensor-like_sf"/>
</dbReference>
<dbReference type="Gene3D" id="1.10.287.130">
    <property type="match status" value="1"/>
</dbReference>
<evidence type="ECO:0000256" key="2">
    <source>
        <dbReference type="ARBA" id="ARBA00004533"/>
    </source>
</evidence>
<evidence type="ECO:0000256" key="10">
    <source>
        <dbReference type="ARBA" id="ARBA00022777"/>
    </source>
</evidence>
<dbReference type="InterPro" id="IPR033463">
    <property type="entry name" value="sCache_3"/>
</dbReference>
<sequence>MYKVMRKNLDVVQINNNQNRCFFMHLRFRNKIFLLLTFLLLIQFLYMAWGFYQALASSIDDQVRTRALLQAQDIASDPELITLVETKNITEIQKAIERIMHYSDASFIVIGDKNGIRLFHPEPDRIGYPMQGDDNAGALLRKESYTSLREGSLGYGIRGKSPIIDSQGNIIGVVSVGYLLTRFQYWLKDYFRPLLVDALLLISISLLLVWLFSRHIQRKMNNMEPEEISLSWEIQQSILYAVYEGIIAVDLQGRIIVINPAAKRYLPYGSEENINIRDYLNDCSWLDNKTSLIDKQKDEFYRLNHHQIIANREPILHNKNLVGWVLSFREQNDVYAVFASLTQIKQYSDNFRVLRHEFSNKLTTLSGLLKMGKIQEAMILINNESSSKQELLDFIQHSIRVNQVAAFLLGKALRAQELNIDFRLDPTCQLSNNQTKLDDHQLCTVLGNLIENAFDSCRINQTKNPYVGILITDAGQDILIEVSDNGSGLSRQEKEIIWNRGATRKDDKEDHGLGLYLVDHYVKQAGGFINIDNAEPQGCIFSVFIPNYINN</sequence>
<dbReference type="InterPro" id="IPR005467">
    <property type="entry name" value="His_kinase_dom"/>
</dbReference>
<gene>
    <name evidence="18" type="ORF">H8Q88_17370</name>
</gene>
<dbReference type="AlphaFoldDB" id="A0A9X0RDS0"/>
<dbReference type="InterPro" id="IPR004358">
    <property type="entry name" value="Sig_transdc_His_kin-like_C"/>
</dbReference>
<dbReference type="InterPro" id="IPR003594">
    <property type="entry name" value="HATPase_dom"/>
</dbReference>
<keyword evidence="11" id="KW-0067">ATP-binding</keyword>
<accession>A0A9X0RDS0</accession>
<evidence type="ECO:0000256" key="4">
    <source>
        <dbReference type="ARBA" id="ARBA00012438"/>
    </source>
</evidence>
<evidence type="ECO:0000256" key="12">
    <source>
        <dbReference type="ARBA" id="ARBA00022989"/>
    </source>
</evidence>
<dbReference type="Gene3D" id="3.30.565.10">
    <property type="entry name" value="Histidine kinase-like ATPase, C-terminal domain"/>
    <property type="match status" value="1"/>
</dbReference>
<feature type="domain" description="Histidine kinase" evidence="16">
    <location>
        <begin position="353"/>
        <end position="549"/>
    </location>
</feature>
<dbReference type="InterPro" id="IPR000014">
    <property type="entry name" value="PAS"/>
</dbReference>
<dbReference type="InterPro" id="IPR016120">
    <property type="entry name" value="Sig_transdc_His_kin_SpoOB"/>
</dbReference>
<keyword evidence="9" id="KW-0547">Nucleotide-binding</keyword>
<dbReference type="CDD" id="cd00130">
    <property type="entry name" value="PAS"/>
    <property type="match status" value="1"/>
</dbReference>
<evidence type="ECO:0000256" key="3">
    <source>
        <dbReference type="ARBA" id="ARBA00004651"/>
    </source>
</evidence>
<evidence type="ECO:0000256" key="7">
    <source>
        <dbReference type="ARBA" id="ARBA00022679"/>
    </source>
</evidence>
<dbReference type="PROSITE" id="PS50112">
    <property type="entry name" value="PAS"/>
    <property type="match status" value="1"/>
</dbReference>
<protein>
    <recommendedName>
        <fullName evidence="4">histidine kinase</fullName>
        <ecNumber evidence="4">2.7.13.3</ecNumber>
    </recommendedName>
</protein>
<evidence type="ECO:0000256" key="11">
    <source>
        <dbReference type="ARBA" id="ARBA00022840"/>
    </source>
</evidence>
<dbReference type="Pfam" id="PF02518">
    <property type="entry name" value="HATPase_c"/>
    <property type="match status" value="1"/>
</dbReference>
<evidence type="ECO:0000256" key="6">
    <source>
        <dbReference type="ARBA" id="ARBA00022553"/>
    </source>
</evidence>
<feature type="transmembrane region" description="Helical" evidence="15">
    <location>
        <begin position="32"/>
        <end position="52"/>
    </location>
</feature>
<dbReference type="PANTHER" id="PTHR43547:SF3">
    <property type="entry name" value="SENSOR PROTEIN CITS"/>
    <property type="match status" value="1"/>
</dbReference>
<evidence type="ECO:0000259" key="17">
    <source>
        <dbReference type="PROSITE" id="PS50112"/>
    </source>
</evidence>
<dbReference type="Pfam" id="PF17203">
    <property type="entry name" value="sCache_3_2"/>
    <property type="match status" value="1"/>
</dbReference>
<evidence type="ECO:0000256" key="14">
    <source>
        <dbReference type="ARBA" id="ARBA00023136"/>
    </source>
</evidence>
<evidence type="ECO:0000313" key="19">
    <source>
        <dbReference type="Proteomes" id="UP000615796"/>
    </source>
</evidence>
<evidence type="ECO:0000256" key="15">
    <source>
        <dbReference type="SAM" id="Phobius"/>
    </source>
</evidence>
<name>A0A9X0RDS0_VIBME</name>
<dbReference type="GO" id="GO:0005524">
    <property type="term" value="F:ATP binding"/>
    <property type="evidence" value="ECO:0007669"/>
    <property type="project" value="UniProtKB-KW"/>
</dbReference>
<dbReference type="GO" id="GO:0000155">
    <property type="term" value="F:phosphorelay sensor kinase activity"/>
    <property type="evidence" value="ECO:0007669"/>
    <property type="project" value="InterPro"/>
</dbReference>
<comment type="subcellular location">
    <subcellularLocation>
        <location evidence="2">Cell inner membrane</location>
    </subcellularLocation>
    <subcellularLocation>
        <location evidence="3">Cell membrane</location>
        <topology evidence="3">Multi-pass membrane protein</topology>
    </subcellularLocation>
</comment>
<dbReference type="SUPFAM" id="SSF55874">
    <property type="entry name" value="ATPase domain of HSP90 chaperone/DNA topoisomerase II/histidine kinase"/>
    <property type="match status" value="1"/>
</dbReference>
<keyword evidence="10 18" id="KW-0418">Kinase</keyword>
<keyword evidence="7" id="KW-0808">Transferase</keyword>